<keyword evidence="3" id="KW-0813">Transport</keyword>
<keyword evidence="8" id="KW-1133">Transmembrane helix</keyword>
<keyword evidence="7" id="KW-0653">Protein transport</keyword>
<accession>A0ABT2YES4</accession>
<feature type="domain" description="GspL cytoplasmic actin-ATPase-like" evidence="11">
    <location>
        <begin position="59"/>
        <end position="149"/>
    </location>
</feature>
<evidence type="ECO:0000256" key="3">
    <source>
        <dbReference type="ARBA" id="ARBA00022448"/>
    </source>
</evidence>
<dbReference type="EMBL" id="JAJIRN010000004">
    <property type="protein sequence ID" value="MCV2368546.1"/>
    <property type="molecule type" value="Genomic_DNA"/>
</dbReference>
<comment type="subcellular location">
    <subcellularLocation>
        <location evidence="1">Cell inner membrane</location>
        <topology evidence="1">Single-pass membrane protein</topology>
    </subcellularLocation>
</comment>
<dbReference type="Pfam" id="PF12693">
    <property type="entry name" value="GspL_C"/>
    <property type="match status" value="1"/>
</dbReference>
<dbReference type="SUPFAM" id="SSF53067">
    <property type="entry name" value="Actin-like ATPase domain"/>
    <property type="match status" value="1"/>
</dbReference>
<keyword evidence="14" id="KW-1185">Reference proteome</keyword>
<organism evidence="13 14">
    <name type="scientific">Roseateles oligotrophus</name>
    <dbReference type="NCBI Taxonomy" id="1769250"/>
    <lineage>
        <taxon>Bacteria</taxon>
        <taxon>Pseudomonadati</taxon>
        <taxon>Pseudomonadota</taxon>
        <taxon>Betaproteobacteria</taxon>
        <taxon>Burkholderiales</taxon>
        <taxon>Sphaerotilaceae</taxon>
        <taxon>Roseateles</taxon>
    </lineage>
</organism>
<dbReference type="Gene3D" id="3.30.420.380">
    <property type="match status" value="1"/>
</dbReference>
<dbReference type="Pfam" id="PF05134">
    <property type="entry name" value="T2SSL"/>
    <property type="match status" value="1"/>
</dbReference>
<keyword evidence="4" id="KW-1003">Cell membrane</keyword>
<evidence type="ECO:0000256" key="7">
    <source>
        <dbReference type="ARBA" id="ARBA00022927"/>
    </source>
</evidence>
<evidence type="ECO:0000259" key="12">
    <source>
        <dbReference type="Pfam" id="PF12693"/>
    </source>
</evidence>
<reference evidence="13 14" key="1">
    <citation type="submission" date="2021-11" db="EMBL/GenBank/DDBJ databases">
        <authorList>
            <person name="Liang Q."/>
            <person name="Mou H."/>
            <person name="Liu Z."/>
        </authorList>
    </citation>
    <scope>NUCLEOTIDE SEQUENCE [LARGE SCALE GENOMIC DNA]</scope>
    <source>
        <strain evidence="13 14">CHU3</strain>
    </source>
</reference>
<evidence type="ECO:0000313" key="13">
    <source>
        <dbReference type="EMBL" id="MCV2368546.1"/>
    </source>
</evidence>
<evidence type="ECO:0000256" key="4">
    <source>
        <dbReference type="ARBA" id="ARBA00022475"/>
    </source>
</evidence>
<proteinExistence type="inferred from homology"/>
<evidence type="ECO:0000256" key="5">
    <source>
        <dbReference type="ARBA" id="ARBA00022519"/>
    </source>
</evidence>
<comment type="caution">
    <text evidence="13">The sequence shown here is derived from an EMBL/GenBank/DDBJ whole genome shotgun (WGS) entry which is preliminary data.</text>
</comment>
<evidence type="ECO:0000256" key="1">
    <source>
        <dbReference type="ARBA" id="ARBA00004377"/>
    </source>
</evidence>
<dbReference type="NCBIfam" id="TIGR01709">
    <property type="entry name" value="typeII_sec_gspL"/>
    <property type="match status" value="1"/>
</dbReference>
<feature type="domain" description="GspL periplasmic" evidence="12">
    <location>
        <begin position="268"/>
        <end position="401"/>
    </location>
</feature>
<dbReference type="RefSeq" id="WP_263571138.1">
    <property type="nucleotide sequence ID" value="NZ_JAJIRN010000004.1"/>
</dbReference>
<dbReference type="PIRSF" id="PIRSF015761">
    <property type="entry name" value="Protein_L"/>
    <property type="match status" value="1"/>
</dbReference>
<sequence>MSTLLLFLPARSRLHAQGRSTQTIEGLGRGVPGRDYDYVLTNDGSSISAQGSRAAAQLPHADLVIAIPAESDLSWQRVTLPRAGRQMRSALAGMMEESLLDDAEGLHFAIESEASGGDVAWVAITSRAWLQQHLSALEAAQVFVDRVTPLAWPDAPPRGHFYETDNELSPIGLRWSHPEGVTNLPLDGSLPRQLFPASLVQMSQWTATPEVAAQSERWLGTAVNVLTPAERALTVIDCPWNLRQFELAPRTRGIRALRHLLRGLMRRNWQPVRWGLAGLVTVQLLGLNLLAWQQNHQLKAKRQAMDSTLTASFPQVRAIRDAPVQMQRETDLLRAIAGRSSDQDLEALLAAAATAWPAERGPVDSLSFEAGKLLLSSTGWSDAQIQQFRSQLHSEGWQLDASEGRMTLSRAQSPALVGGNKT</sequence>
<name>A0ABT2YES4_9BURK</name>
<comment type="similarity">
    <text evidence="2">Belongs to the GSP L family.</text>
</comment>
<keyword evidence="6" id="KW-0812">Transmembrane</keyword>
<evidence type="ECO:0000259" key="11">
    <source>
        <dbReference type="Pfam" id="PF05134"/>
    </source>
</evidence>
<dbReference type="InterPro" id="IPR043129">
    <property type="entry name" value="ATPase_NBD"/>
</dbReference>
<feature type="region of interest" description="Disordered" evidence="10">
    <location>
        <begin position="403"/>
        <end position="422"/>
    </location>
</feature>
<evidence type="ECO:0000256" key="2">
    <source>
        <dbReference type="ARBA" id="ARBA00005318"/>
    </source>
</evidence>
<evidence type="ECO:0000256" key="8">
    <source>
        <dbReference type="ARBA" id="ARBA00022989"/>
    </source>
</evidence>
<gene>
    <name evidence="13" type="primary">gspL</name>
    <name evidence="13" type="ORF">LNV07_10650</name>
</gene>
<protein>
    <submittedName>
        <fullName evidence="13">Type II secretion system protein GspL</fullName>
    </submittedName>
</protein>
<evidence type="ECO:0000256" key="10">
    <source>
        <dbReference type="SAM" id="MobiDB-lite"/>
    </source>
</evidence>
<keyword evidence="9" id="KW-0472">Membrane</keyword>
<dbReference type="InterPro" id="IPR007812">
    <property type="entry name" value="T2SS_protein-GspL"/>
</dbReference>
<keyword evidence="5" id="KW-0997">Cell inner membrane</keyword>
<evidence type="ECO:0000256" key="9">
    <source>
        <dbReference type="ARBA" id="ARBA00023136"/>
    </source>
</evidence>
<evidence type="ECO:0000313" key="14">
    <source>
        <dbReference type="Proteomes" id="UP001209701"/>
    </source>
</evidence>
<dbReference type="InterPro" id="IPR025691">
    <property type="entry name" value="GspL_pp_dom"/>
</dbReference>
<evidence type="ECO:0000256" key="6">
    <source>
        <dbReference type="ARBA" id="ARBA00022692"/>
    </source>
</evidence>
<dbReference type="Proteomes" id="UP001209701">
    <property type="component" value="Unassembled WGS sequence"/>
</dbReference>
<dbReference type="InterPro" id="IPR024230">
    <property type="entry name" value="GspL_cyto_dom"/>
</dbReference>